<dbReference type="KEGG" id="mri:Mal4_19530"/>
<dbReference type="OrthoDB" id="9806951at2"/>
<proteinExistence type="predicted"/>
<dbReference type="InterPro" id="IPR008571">
    <property type="entry name" value="HerA-like"/>
</dbReference>
<accession>A0A517Z576</accession>
<evidence type="ECO:0000313" key="2">
    <source>
        <dbReference type="EMBL" id="QDU37638.1"/>
    </source>
</evidence>
<dbReference type="SUPFAM" id="SSF52540">
    <property type="entry name" value="P-loop containing nucleoside triphosphate hydrolases"/>
    <property type="match status" value="1"/>
</dbReference>
<feature type="domain" description="Helicase HerA central" evidence="1">
    <location>
        <begin position="140"/>
        <end position="418"/>
    </location>
</feature>
<dbReference type="PANTHER" id="PTHR42957">
    <property type="entry name" value="HELICASE MJ1565-RELATED"/>
    <property type="match status" value="1"/>
</dbReference>
<dbReference type="RefSeq" id="WP_145368613.1">
    <property type="nucleotide sequence ID" value="NZ_CP036275.1"/>
</dbReference>
<evidence type="ECO:0000313" key="3">
    <source>
        <dbReference type="Proteomes" id="UP000320496"/>
    </source>
</evidence>
<dbReference type="InterPro" id="IPR027417">
    <property type="entry name" value="P-loop_NTPase"/>
</dbReference>
<dbReference type="InterPro" id="IPR002789">
    <property type="entry name" value="HerA_central"/>
</dbReference>
<dbReference type="EMBL" id="CP036275">
    <property type="protein sequence ID" value="QDU37638.1"/>
    <property type="molecule type" value="Genomic_DNA"/>
</dbReference>
<organism evidence="2 3">
    <name type="scientific">Maioricimonas rarisocia</name>
    <dbReference type="NCBI Taxonomy" id="2528026"/>
    <lineage>
        <taxon>Bacteria</taxon>
        <taxon>Pseudomonadati</taxon>
        <taxon>Planctomycetota</taxon>
        <taxon>Planctomycetia</taxon>
        <taxon>Planctomycetales</taxon>
        <taxon>Planctomycetaceae</taxon>
        <taxon>Maioricimonas</taxon>
    </lineage>
</organism>
<dbReference type="PANTHER" id="PTHR42957:SF2">
    <property type="entry name" value="HELICASE HERA CENTRAL DOMAIN-CONTAINING PROTEIN"/>
    <property type="match status" value="1"/>
</dbReference>
<evidence type="ECO:0000259" key="1">
    <source>
        <dbReference type="Pfam" id="PF01935"/>
    </source>
</evidence>
<dbReference type="AlphaFoldDB" id="A0A517Z576"/>
<sequence>MTTPHEHLGKLIGNTGNPTSLKVALRGSFSARRGEFVRIPHTERRGENETDCLGRITNISRSNILFSEALGEGVGDVNVLPGSRVSGETLYATVELIGFKDATTGEIRMPRRPLDPGSKVFGVDYAFLRQFYQFSEETSIHIGNLVGYERGAEAVPIYLDVNTLATEHLAVLAMTGSGKSYTVGRIIERLVGQMNGTVVVFDPHGEYGRAFEGGQMRTNPEIDAVEDLRDKQALPKIVDALGRLQDNGGGITVYTPQDDGFDRKYAGSNHRLALQFDHFDVDSIGEILPGLTEPQARVLDVAIRKWKIDQPNPPRDVNTLLELLTTRLDDVRNDQSLNLSTEEARALGGRSAAIAGIRLRQVLNEARAFYTAGVDHPTSVKDLIGLRGQGVGRLVIVDLQGLSDDARQIIVALLSSEILNAATDKTEPIRPCFLVYEEGHNFAPAGGQSISRRIIKRIAGEGRKFGVGFAVISQRPSKLDSDVTSQCNTLITMRIKNPDDAQFIRRSTEQLTKADIDELPALSTGEALISGRSIPAPLLVRIGYKALKHGGESPKILDEWGPGRMQ</sequence>
<protein>
    <submittedName>
        <fullName evidence="2">AAA-like domain protein</fullName>
    </submittedName>
</protein>
<name>A0A517Z576_9PLAN</name>
<reference evidence="2 3" key="1">
    <citation type="submission" date="2019-02" db="EMBL/GenBank/DDBJ databases">
        <title>Deep-cultivation of Planctomycetes and their phenomic and genomic characterization uncovers novel biology.</title>
        <authorList>
            <person name="Wiegand S."/>
            <person name="Jogler M."/>
            <person name="Boedeker C."/>
            <person name="Pinto D."/>
            <person name="Vollmers J."/>
            <person name="Rivas-Marin E."/>
            <person name="Kohn T."/>
            <person name="Peeters S.H."/>
            <person name="Heuer A."/>
            <person name="Rast P."/>
            <person name="Oberbeckmann S."/>
            <person name="Bunk B."/>
            <person name="Jeske O."/>
            <person name="Meyerdierks A."/>
            <person name="Storesund J.E."/>
            <person name="Kallscheuer N."/>
            <person name="Luecker S."/>
            <person name="Lage O.M."/>
            <person name="Pohl T."/>
            <person name="Merkel B.J."/>
            <person name="Hornburger P."/>
            <person name="Mueller R.-W."/>
            <person name="Bruemmer F."/>
            <person name="Labrenz M."/>
            <person name="Spormann A.M."/>
            <person name="Op den Camp H."/>
            <person name="Overmann J."/>
            <person name="Amann R."/>
            <person name="Jetten M.S.M."/>
            <person name="Mascher T."/>
            <person name="Medema M.H."/>
            <person name="Devos D.P."/>
            <person name="Kaster A.-K."/>
            <person name="Ovreas L."/>
            <person name="Rohde M."/>
            <person name="Galperin M.Y."/>
            <person name="Jogler C."/>
        </authorList>
    </citation>
    <scope>NUCLEOTIDE SEQUENCE [LARGE SCALE GENOMIC DNA]</scope>
    <source>
        <strain evidence="2 3">Mal4</strain>
    </source>
</reference>
<dbReference type="Gene3D" id="3.40.50.300">
    <property type="entry name" value="P-loop containing nucleotide triphosphate hydrolases"/>
    <property type="match status" value="2"/>
</dbReference>
<gene>
    <name evidence="2" type="ORF">Mal4_19530</name>
</gene>
<dbReference type="Pfam" id="PF01935">
    <property type="entry name" value="DUF87"/>
    <property type="match status" value="1"/>
</dbReference>
<keyword evidence="3" id="KW-1185">Reference proteome</keyword>
<dbReference type="Proteomes" id="UP000320496">
    <property type="component" value="Chromosome"/>
</dbReference>